<sequence length="420" mass="46407">MAAELLQALDHLWAEAIPDLNDIPVLSFKSNIGTYIVALASALTLLIRPAEYKDTSTRVQEAVRRLACALLQQPNDALEVDAERWAAGVRSPELDNGAIGYTSRVETLCQLVAHGLSHCEAMAVPCANANYVRAAYRLFHVADRLARHFGDDEFGGRLRMHVYSAAALVTATLALYKDHNTNPDIPPHKLVDMLRHNDVDILGPVMRTDFTVEVGTGPWHWRMRIGCKLLGLFGELATSWPLVRDTLDAVTSLLRQLPQLPLPSAGADQASASVRAANERVRDVAGDLVVALDKTRRQLSTQMFELVDLVVRPLFAVYDVDTQNRLLRPEAQKLLDVWLQPFRDQAGAAAAAEAAAAALLREEEAAAQKTKKNRKKAKQKKSKQSGQLIAAALRNPNGRAHRTRVTRHLWLRAWAPSLTM</sequence>
<feature type="region of interest" description="Disordered" evidence="1">
    <location>
        <begin position="367"/>
        <end position="399"/>
    </location>
</feature>
<reference evidence="2 3" key="1">
    <citation type="journal article" date="2024" name="Nat. Commun.">
        <title>Phylogenomics reveals the evolutionary origins of lichenization in chlorophyte algae.</title>
        <authorList>
            <person name="Puginier C."/>
            <person name="Libourel C."/>
            <person name="Otte J."/>
            <person name="Skaloud P."/>
            <person name="Haon M."/>
            <person name="Grisel S."/>
            <person name="Petersen M."/>
            <person name="Berrin J.G."/>
            <person name="Delaux P.M."/>
            <person name="Dal Grande F."/>
            <person name="Keller J."/>
        </authorList>
    </citation>
    <scope>NUCLEOTIDE SEQUENCE [LARGE SCALE GENOMIC DNA]</scope>
    <source>
        <strain evidence="2 3">SAG 2043</strain>
    </source>
</reference>
<gene>
    <name evidence="2" type="ORF">WJX72_010111</name>
</gene>
<keyword evidence="3" id="KW-1185">Reference proteome</keyword>
<comment type="caution">
    <text evidence="2">The sequence shown here is derived from an EMBL/GenBank/DDBJ whole genome shotgun (WGS) entry which is preliminary data.</text>
</comment>
<dbReference type="AlphaFoldDB" id="A0AAW1Q1J3"/>
<dbReference type="EMBL" id="JALJOR010000006">
    <property type="protein sequence ID" value="KAK9815814.1"/>
    <property type="molecule type" value="Genomic_DNA"/>
</dbReference>
<organism evidence="2 3">
    <name type="scientific">[Myrmecia] bisecta</name>
    <dbReference type="NCBI Taxonomy" id="41462"/>
    <lineage>
        <taxon>Eukaryota</taxon>
        <taxon>Viridiplantae</taxon>
        <taxon>Chlorophyta</taxon>
        <taxon>core chlorophytes</taxon>
        <taxon>Trebouxiophyceae</taxon>
        <taxon>Trebouxiales</taxon>
        <taxon>Trebouxiaceae</taxon>
        <taxon>Myrmecia</taxon>
    </lineage>
</organism>
<evidence type="ECO:0000313" key="2">
    <source>
        <dbReference type="EMBL" id="KAK9815814.1"/>
    </source>
</evidence>
<feature type="compositionally biased region" description="Basic residues" evidence="1">
    <location>
        <begin position="369"/>
        <end position="383"/>
    </location>
</feature>
<evidence type="ECO:0000313" key="3">
    <source>
        <dbReference type="Proteomes" id="UP001489004"/>
    </source>
</evidence>
<name>A0AAW1Q1J3_9CHLO</name>
<dbReference type="Proteomes" id="UP001489004">
    <property type="component" value="Unassembled WGS sequence"/>
</dbReference>
<accession>A0AAW1Q1J3</accession>
<evidence type="ECO:0000256" key="1">
    <source>
        <dbReference type="SAM" id="MobiDB-lite"/>
    </source>
</evidence>
<protein>
    <submittedName>
        <fullName evidence="2">Uncharacterized protein</fullName>
    </submittedName>
</protein>
<proteinExistence type="predicted"/>